<gene>
    <name evidence="1" type="ORF">ACE1CI_23300</name>
</gene>
<protein>
    <submittedName>
        <fullName evidence="1">Uncharacterized protein</fullName>
    </submittedName>
</protein>
<sequence>MSVHKILGSAIVSAAICAAGASTVIWINNPAKATTAIGNSNHSTLSTDTQWLFWCPIPTDYYRWCQTPS</sequence>
<keyword evidence="2" id="KW-1185">Reference proteome</keyword>
<evidence type="ECO:0000313" key="1">
    <source>
        <dbReference type="EMBL" id="MFB2895846.1"/>
    </source>
</evidence>
<reference evidence="1 2" key="1">
    <citation type="submission" date="2024-09" db="EMBL/GenBank/DDBJ databases">
        <title>Floridaenema gen nov. (Aerosakkonemataceae, Aerosakkonematales ord. nov., Cyanobacteria) from benthic tropical and subtropical fresh waters, with the description of four new species.</title>
        <authorList>
            <person name="Moretto J.A."/>
            <person name="Berthold D.E."/>
            <person name="Lefler F.W."/>
            <person name="Huang I.-S."/>
            <person name="Laughinghouse H. IV."/>
        </authorList>
    </citation>
    <scope>NUCLEOTIDE SEQUENCE [LARGE SCALE GENOMIC DNA]</scope>
    <source>
        <strain evidence="1 2">BLCC-F50</strain>
    </source>
</reference>
<proteinExistence type="predicted"/>
<dbReference type="RefSeq" id="WP_413265481.1">
    <property type="nucleotide sequence ID" value="NZ_JBHFNR010000171.1"/>
</dbReference>
<name>A0ABV4XW05_9CYAN</name>
<organism evidence="1 2">
    <name type="scientific">Floridaenema flaviceps BLCC-F50</name>
    <dbReference type="NCBI Taxonomy" id="3153642"/>
    <lineage>
        <taxon>Bacteria</taxon>
        <taxon>Bacillati</taxon>
        <taxon>Cyanobacteriota</taxon>
        <taxon>Cyanophyceae</taxon>
        <taxon>Oscillatoriophycideae</taxon>
        <taxon>Aerosakkonematales</taxon>
        <taxon>Aerosakkonemataceae</taxon>
        <taxon>Floridanema</taxon>
        <taxon>Floridanema flaviceps</taxon>
    </lineage>
</organism>
<dbReference type="EMBL" id="JBHFNR010000171">
    <property type="protein sequence ID" value="MFB2895846.1"/>
    <property type="molecule type" value="Genomic_DNA"/>
</dbReference>
<evidence type="ECO:0000313" key="2">
    <source>
        <dbReference type="Proteomes" id="UP001576784"/>
    </source>
</evidence>
<accession>A0ABV4XW05</accession>
<dbReference type="Proteomes" id="UP001576784">
    <property type="component" value="Unassembled WGS sequence"/>
</dbReference>
<comment type="caution">
    <text evidence="1">The sequence shown here is derived from an EMBL/GenBank/DDBJ whole genome shotgun (WGS) entry which is preliminary data.</text>
</comment>